<feature type="compositionally biased region" description="Basic and acidic residues" evidence="1">
    <location>
        <begin position="76"/>
        <end position="86"/>
    </location>
</feature>
<organism evidence="3 4">
    <name type="scientific">Malassezia cuniculi</name>
    <dbReference type="NCBI Taxonomy" id="948313"/>
    <lineage>
        <taxon>Eukaryota</taxon>
        <taxon>Fungi</taxon>
        <taxon>Dikarya</taxon>
        <taxon>Basidiomycota</taxon>
        <taxon>Ustilaginomycotina</taxon>
        <taxon>Malasseziomycetes</taxon>
        <taxon>Malasseziales</taxon>
        <taxon>Malasseziaceae</taxon>
        <taxon>Malassezia</taxon>
    </lineage>
</organism>
<evidence type="ECO:0000256" key="1">
    <source>
        <dbReference type="SAM" id="MobiDB-lite"/>
    </source>
</evidence>
<accession>A0AAF0ER90</accession>
<dbReference type="EMBL" id="CP119879">
    <property type="protein sequence ID" value="WFD35373.1"/>
    <property type="molecule type" value="Genomic_DNA"/>
</dbReference>
<keyword evidence="2" id="KW-0472">Membrane</keyword>
<keyword evidence="2" id="KW-1133">Transmembrane helix</keyword>
<keyword evidence="2" id="KW-0812">Transmembrane</keyword>
<reference evidence="3" key="1">
    <citation type="submission" date="2023-03" db="EMBL/GenBank/DDBJ databases">
        <title>Mating type loci evolution in Malassezia.</title>
        <authorList>
            <person name="Coelho M.A."/>
        </authorList>
    </citation>
    <scope>NUCLEOTIDE SEQUENCE</scope>
    <source>
        <strain evidence="3">CBS 11721</strain>
    </source>
</reference>
<keyword evidence="4" id="KW-1185">Reference proteome</keyword>
<evidence type="ECO:0000313" key="3">
    <source>
        <dbReference type="EMBL" id="WFD35373.1"/>
    </source>
</evidence>
<name>A0AAF0ER90_9BASI</name>
<feature type="transmembrane region" description="Helical" evidence="2">
    <location>
        <begin position="20"/>
        <end position="40"/>
    </location>
</feature>
<sequence length="200" mass="21389">MHNDSREQGSIAATTGAATAVLAICVLVLLAALVAGIWTWGRARRKRDELAVVEEGTPQISAVDAIPVISAANAAREKREQYDGPRRVSLRGPPPLQPTTNGDDDDDDRGSYAQSTYLPPRHAPVSCVTQSPSLQPPPQLPRTSTVEALTTIRVVKTGVAPWLDPNARVVSDSFGQRAANAANKISRRVFSRPEGPTGEH</sequence>
<dbReference type="Proteomes" id="UP001219933">
    <property type="component" value="Chromosome 3"/>
</dbReference>
<evidence type="ECO:0000313" key="4">
    <source>
        <dbReference type="Proteomes" id="UP001219933"/>
    </source>
</evidence>
<dbReference type="AlphaFoldDB" id="A0AAF0ER90"/>
<proteinExistence type="predicted"/>
<feature type="region of interest" description="Disordered" evidence="1">
    <location>
        <begin position="76"/>
        <end position="142"/>
    </location>
</feature>
<gene>
    <name evidence="3" type="ORF">MCUN1_002227</name>
</gene>
<evidence type="ECO:0000256" key="2">
    <source>
        <dbReference type="SAM" id="Phobius"/>
    </source>
</evidence>
<protein>
    <submittedName>
        <fullName evidence="3">Uncharacterized protein</fullName>
    </submittedName>
</protein>